<comment type="caution">
    <text evidence="2">The sequence shown here is derived from an EMBL/GenBank/DDBJ whole genome shotgun (WGS) entry which is preliminary data.</text>
</comment>
<sequence length="132" mass="15083">MRFFKYILLVIAIQVLSTNVFAQQEQDLPKGLVTSFQQGNSISLANFFSDRIELKIQDKEAIYSRSQAKQIMAKFFEKYKPKSLKKKHIGGKPDSPYFIGTLMTDNGNFRTTFLLKGSGNKALIHRLSIETE</sequence>
<dbReference type="RefSeq" id="WP_129255705.1">
    <property type="nucleotide sequence ID" value="NZ_SAXA01000022.1"/>
</dbReference>
<evidence type="ECO:0000256" key="1">
    <source>
        <dbReference type="SAM" id="SignalP"/>
    </source>
</evidence>
<dbReference type="AlphaFoldDB" id="A0A4Q1JHW8"/>
<accession>A0A4Q1JHW8</accession>
<dbReference type="Proteomes" id="UP000289703">
    <property type="component" value="Unassembled WGS sequence"/>
</dbReference>
<name>A0A4Q1JHW8_9BACT</name>
<dbReference type="InterPro" id="IPR031977">
    <property type="entry name" value="DUF4783"/>
</dbReference>
<gene>
    <name evidence="2" type="ORF">EO244_16065</name>
</gene>
<evidence type="ECO:0000313" key="2">
    <source>
        <dbReference type="EMBL" id="RXQ87761.1"/>
    </source>
</evidence>
<proteinExistence type="predicted"/>
<dbReference type="OrthoDB" id="1524766at2"/>
<feature type="chain" id="PRO_5020624559" evidence="1">
    <location>
        <begin position="23"/>
        <end position="132"/>
    </location>
</feature>
<evidence type="ECO:0000313" key="3">
    <source>
        <dbReference type="Proteomes" id="UP000289703"/>
    </source>
</evidence>
<organism evidence="2 3">
    <name type="scientific">Ancylomarina salipaludis</name>
    <dbReference type="NCBI Taxonomy" id="2501299"/>
    <lineage>
        <taxon>Bacteria</taxon>
        <taxon>Pseudomonadati</taxon>
        <taxon>Bacteroidota</taxon>
        <taxon>Bacteroidia</taxon>
        <taxon>Marinilabiliales</taxon>
        <taxon>Marinifilaceae</taxon>
        <taxon>Ancylomarina</taxon>
    </lineage>
</organism>
<dbReference type="Pfam" id="PF16022">
    <property type="entry name" value="DUF4783"/>
    <property type="match status" value="1"/>
</dbReference>
<dbReference type="Gene3D" id="3.10.450.50">
    <property type="match status" value="1"/>
</dbReference>
<dbReference type="EMBL" id="SAXA01000022">
    <property type="protein sequence ID" value="RXQ87761.1"/>
    <property type="molecule type" value="Genomic_DNA"/>
</dbReference>
<reference evidence="2 3" key="1">
    <citation type="submission" date="2019-01" db="EMBL/GenBank/DDBJ databases">
        <title>Ancylomarina salipaludis sp. nov., isolated from a salt marsh.</title>
        <authorList>
            <person name="Yoon J.-H."/>
        </authorList>
    </citation>
    <scope>NUCLEOTIDE SEQUENCE [LARGE SCALE GENOMIC DNA]</scope>
    <source>
        <strain evidence="2 3">SHSM-M15</strain>
    </source>
</reference>
<feature type="signal peptide" evidence="1">
    <location>
        <begin position="1"/>
        <end position="22"/>
    </location>
</feature>
<keyword evidence="3" id="KW-1185">Reference proteome</keyword>
<keyword evidence="1" id="KW-0732">Signal</keyword>
<protein>
    <submittedName>
        <fullName evidence="2">DUF4783 domain-containing protein</fullName>
    </submittedName>
</protein>